<keyword evidence="1" id="KW-0732">Signal</keyword>
<evidence type="ECO:0000256" key="1">
    <source>
        <dbReference type="SAM" id="SignalP"/>
    </source>
</evidence>
<dbReference type="Proteomes" id="UP001212841">
    <property type="component" value="Unassembled WGS sequence"/>
</dbReference>
<dbReference type="SUPFAM" id="SSF82153">
    <property type="entry name" value="FAS1 domain"/>
    <property type="match status" value="2"/>
</dbReference>
<feature type="domain" description="FAS1" evidence="2">
    <location>
        <begin position="192"/>
        <end position="352"/>
    </location>
</feature>
<feature type="chain" id="PRO_5042253572" description="FAS1 domain-containing protein" evidence="1">
    <location>
        <begin position="19"/>
        <end position="365"/>
    </location>
</feature>
<organism evidence="3 4">
    <name type="scientific">Rhizophlyctis rosea</name>
    <dbReference type="NCBI Taxonomy" id="64517"/>
    <lineage>
        <taxon>Eukaryota</taxon>
        <taxon>Fungi</taxon>
        <taxon>Fungi incertae sedis</taxon>
        <taxon>Chytridiomycota</taxon>
        <taxon>Chytridiomycota incertae sedis</taxon>
        <taxon>Chytridiomycetes</taxon>
        <taxon>Rhizophlyctidales</taxon>
        <taxon>Rhizophlyctidaceae</taxon>
        <taxon>Rhizophlyctis</taxon>
    </lineage>
</organism>
<keyword evidence="4" id="KW-1185">Reference proteome</keyword>
<dbReference type="PANTHER" id="PTHR10900">
    <property type="entry name" value="PERIOSTIN-RELATED"/>
    <property type="match status" value="1"/>
</dbReference>
<protein>
    <recommendedName>
        <fullName evidence="2">FAS1 domain-containing protein</fullName>
    </recommendedName>
</protein>
<dbReference type="InterPro" id="IPR036378">
    <property type="entry name" value="FAS1_dom_sf"/>
</dbReference>
<dbReference type="Pfam" id="PF02469">
    <property type="entry name" value="Fasciclin"/>
    <property type="match status" value="2"/>
</dbReference>
<dbReference type="InterPro" id="IPR050904">
    <property type="entry name" value="Adhesion/Biosynth-related"/>
</dbReference>
<dbReference type="InterPro" id="IPR000782">
    <property type="entry name" value="FAS1_domain"/>
</dbReference>
<gene>
    <name evidence="3" type="ORF">HK097_011315</name>
</gene>
<dbReference type="AlphaFoldDB" id="A0AAD5X7T1"/>
<dbReference type="Gene3D" id="2.30.180.10">
    <property type="entry name" value="FAS1 domain"/>
    <property type="match status" value="2"/>
</dbReference>
<proteinExistence type="predicted"/>
<dbReference type="GO" id="GO:0005615">
    <property type="term" value="C:extracellular space"/>
    <property type="evidence" value="ECO:0007669"/>
    <property type="project" value="TreeGrafter"/>
</dbReference>
<evidence type="ECO:0000313" key="4">
    <source>
        <dbReference type="Proteomes" id="UP001212841"/>
    </source>
</evidence>
<evidence type="ECO:0000313" key="3">
    <source>
        <dbReference type="EMBL" id="KAJ3055161.1"/>
    </source>
</evidence>
<feature type="domain" description="FAS1" evidence="2">
    <location>
        <begin position="45"/>
        <end position="188"/>
    </location>
</feature>
<accession>A0AAD5X7T1</accession>
<evidence type="ECO:0000259" key="2">
    <source>
        <dbReference type="PROSITE" id="PS50213"/>
    </source>
</evidence>
<dbReference type="PANTHER" id="PTHR10900:SF125">
    <property type="entry name" value="FAS1 DOMAIN-CONTAINING PROTEIN YLR001C"/>
    <property type="match status" value="1"/>
</dbReference>
<dbReference type="EMBL" id="JADGJD010000092">
    <property type="protein sequence ID" value="KAJ3055161.1"/>
    <property type="molecule type" value="Genomic_DNA"/>
</dbReference>
<feature type="signal peptide" evidence="1">
    <location>
        <begin position="1"/>
        <end position="18"/>
    </location>
</feature>
<sequence>MKFVTLFTAMSGLALATASPYGRGLLVDLDGGDSFSVSRGGRMEQGTIMDRLRKEDRFRQFVKVLEKETGLRDDLDRRDTKVTLFAPTNEAMDRFEEEIRMAEREGDRPTMKEILSYHIVRDEEMKCKDMRPGMTLKTELRPNHLDRHHQRIRVVGFGGTPILNMRAGVQDCDMRAENGMIHGISNVLIPPRDLYHQIYRIPTELSTWHMALERTDMRKELERGSAWTVFAPSNEAWQRLGHQNLVHLFSCEKGMKQLKKIVEYHMAEDFAYADRIIKEDRLRMKTRHNQELEVETCRRSGGCREGRRHDLDEHRRENPNKYMFVINRGEARVEFQDIPSENGVMHLINEVLIPEDVELPSERRM</sequence>
<dbReference type="PROSITE" id="PS50213">
    <property type="entry name" value="FAS1"/>
    <property type="match status" value="2"/>
</dbReference>
<dbReference type="SMART" id="SM00554">
    <property type="entry name" value="FAS1"/>
    <property type="match status" value="2"/>
</dbReference>
<name>A0AAD5X7T1_9FUNG</name>
<reference evidence="3" key="1">
    <citation type="submission" date="2020-05" db="EMBL/GenBank/DDBJ databases">
        <title>Phylogenomic resolution of chytrid fungi.</title>
        <authorList>
            <person name="Stajich J.E."/>
            <person name="Amses K."/>
            <person name="Simmons R."/>
            <person name="Seto K."/>
            <person name="Myers J."/>
            <person name="Bonds A."/>
            <person name="Quandt C.A."/>
            <person name="Barry K."/>
            <person name="Liu P."/>
            <person name="Grigoriev I."/>
            <person name="Longcore J.E."/>
            <person name="James T.Y."/>
        </authorList>
    </citation>
    <scope>NUCLEOTIDE SEQUENCE</scope>
    <source>
        <strain evidence="3">JEL0318</strain>
    </source>
</reference>
<comment type="caution">
    <text evidence="3">The sequence shown here is derived from an EMBL/GenBank/DDBJ whole genome shotgun (WGS) entry which is preliminary data.</text>
</comment>